<protein>
    <recommendedName>
        <fullName evidence="3">Mos1 transposase HTH domain-containing protein</fullName>
    </recommendedName>
</protein>
<name>A0A4Y2FYP5_ARAVE</name>
<evidence type="ECO:0000313" key="2">
    <source>
        <dbReference type="Proteomes" id="UP000499080"/>
    </source>
</evidence>
<dbReference type="OrthoDB" id="6428254at2759"/>
<evidence type="ECO:0008006" key="3">
    <source>
        <dbReference type="Google" id="ProtNLM"/>
    </source>
</evidence>
<keyword evidence="2" id="KW-1185">Reference proteome</keyword>
<dbReference type="EMBL" id="BGPR01001077">
    <property type="protein sequence ID" value="GBM44794.1"/>
    <property type="molecule type" value="Genomic_DNA"/>
</dbReference>
<comment type="caution">
    <text evidence="1">The sequence shown here is derived from an EMBL/GenBank/DDBJ whole genome shotgun (WGS) entry which is preliminary data.</text>
</comment>
<evidence type="ECO:0000313" key="1">
    <source>
        <dbReference type="EMBL" id="GBM44794.1"/>
    </source>
</evidence>
<reference evidence="1 2" key="1">
    <citation type="journal article" date="2019" name="Sci. Rep.">
        <title>Orb-weaving spider Araneus ventricosus genome elucidates the spidroin gene catalogue.</title>
        <authorList>
            <person name="Kono N."/>
            <person name="Nakamura H."/>
            <person name="Ohtoshi R."/>
            <person name="Moran D.A.P."/>
            <person name="Shinohara A."/>
            <person name="Yoshida Y."/>
            <person name="Fujiwara M."/>
            <person name="Mori M."/>
            <person name="Tomita M."/>
            <person name="Arakawa K."/>
        </authorList>
    </citation>
    <scope>NUCLEOTIDE SEQUENCE [LARGE SCALE GENOMIC DNA]</scope>
</reference>
<gene>
    <name evidence="1" type="ORF">AVEN_148296_1</name>
</gene>
<dbReference type="AlphaFoldDB" id="A0A4Y2FYP5"/>
<accession>A0A4Y2FYP5</accession>
<proteinExistence type="predicted"/>
<dbReference type="InterPro" id="IPR052709">
    <property type="entry name" value="Transposase-MT_Hybrid"/>
</dbReference>
<dbReference type="Proteomes" id="UP000499080">
    <property type="component" value="Unassembled WGS sequence"/>
</dbReference>
<dbReference type="PANTHER" id="PTHR46060">
    <property type="entry name" value="MARINER MOS1 TRANSPOSASE-LIKE PROTEIN"/>
    <property type="match status" value="1"/>
</dbReference>
<organism evidence="1 2">
    <name type="scientific">Araneus ventricosus</name>
    <name type="common">Orbweaver spider</name>
    <name type="synonym">Epeira ventricosa</name>
    <dbReference type="NCBI Taxonomy" id="182803"/>
    <lineage>
        <taxon>Eukaryota</taxon>
        <taxon>Metazoa</taxon>
        <taxon>Ecdysozoa</taxon>
        <taxon>Arthropoda</taxon>
        <taxon>Chelicerata</taxon>
        <taxon>Arachnida</taxon>
        <taxon>Araneae</taxon>
        <taxon>Araneomorphae</taxon>
        <taxon>Entelegynae</taxon>
        <taxon>Araneoidea</taxon>
        <taxon>Araneidae</taxon>
        <taxon>Araneus</taxon>
    </lineage>
</organism>
<sequence length="207" mass="23825">MLYNFVIDFCPLSLTVLEIITLTPPFCNRWPCKWLHPVAHSHFIMPRHHSHEDSCSHSAVKRVTAVKVSVTCIAWFNFHSRLKQETFIHLEKWEKNGFREVIKHFYLKGLTPKEIKAELDDVHGTSATAFAIVYNWVNEFKRGCTSTNDENRSGSPVEVTSSEVIDKIHDMVLSDQRIKVRETVEATGISQCTVFSILHEKLGVKKF</sequence>
<dbReference type="PANTHER" id="PTHR46060:SF1">
    <property type="entry name" value="MARINER MOS1 TRANSPOSASE-LIKE PROTEIN"/>
    <property type="match status" value="1"/>
</dbReference>